<keyword evidence="1" id="KW-0378">Hydrolase</keyword>
<sequence>MSTPDLLVAAATADITPPAGHLLGGYADRTAPATGTADPLQATLIWLSGPADPGVLWLTLDAVAVDTVLASALAAAVGSAVGIPADRVLVCASHTHAAPVGWAGEISPAVPGVREPALEAALVAAAAAAARPLREGRRAGRLAWAGADAPGVGANRHRPDGPHDTSSGVLAVHTADGLLALLLDHASHPTVLGPGNLRYSADWPGATRRALAAALGPGVAVGFLQGAAGDVSPRFVRRGRQASEVDRLGGLLAGPVLRALADASPLPADIPRLRRSRAQVPVRRLPSAAESARTLAEARSVVAALPGQDTPAARLAQTRLQGAETAERLRAAGLPASLSLPIGVVTLGADHAWLHLPVELFASLGLRLRAASPRPETRVVGYTDGYFGYVPDREGVESACYEALTSYVTTEGAEVLVAAAGSALRHAAGR</sequence>
<evidence type="ECO:0000313" key="1">
    <source>
        <dbReference type="EMBL" id="CAG7623577.1"/>
    </source>
</evidence>
<organism evidence="1 2">
    <name type="scientific">Actinacidiphila bryophytorum</name>
    <dbReference type="NCBI Taxonomy" id="1436133"/>
    <lineage>
        <taxon>Bacteria</taxon>
        <taxon>Bacillati</taxon>
        <taxon>Actinomycetota</taxon>
        <taxon>Actinomycetes</taxon>
        <taxon>Kitasatosporales</taxon>
        <taxon>Streptomycetaceae</taxon>
        <taxon>Actinacidiphila</taxon>
    </lineage>
</organism>
<proteinExistence type="predicted"/>
<comment type="caution">
    <text evidence="1">The sequence shown here is derived from an EMBL/GenBank/DDBJ whole genome shotgun (WGS) entry which is preliminary data.</text>
</comment>
<dbReference type="GO" id="GO:0017040">
    <property type="term" value="F:N-acylsphingosine amidohydrolase activity"/>
    <property type="evidence" value="ECO:0007669"/>
    <property type="project" value="UniProtKB-EC"/>
</dbReference>
<dbReference type="AlphaFoldDB" id="A0A9W4EDI6"/>
<name>A0A9W4EDI6_9ACTN</name>
<dbReference type="RefSeq" id="WP_205045892.1">
    <property type="nucleotide sequence ID" value="NZ_CAJVAX010000008.1"/>
</dbReference>
<reference evidence="1" key="1">
    <citation type="submission" date="2021-06" db="EMBL/GenBank/DDBJ databases">
        <authorList>
            <person name="Arsene-Ploetze F."/>
        </authorList>
    </citation>
    <scope>NUCLEOTIDE SEQUENCE</scope>
    <source>
        <strain evidence="1">SBRY1</strain>
    </source>
</reference>
<dbReference type="EC" id="3.5.1.23" evidence="1"/>
<evidence type="ECO:0000313" key="2">
    <source>
        <dbReference type="Proteomes" id="UP001153328"/>
    </source>
</evidence>
<keyword evidence="2" id="KW-1185">Reference proteome</keyword>
<dbReference type="Proteomes" id="UP001153328">
    <property type="component" value="Unassembled WGS sequence"/>
</dbReference>
<protein>
    <submittedName>
        <fullName evidence="1">Ceramidase</fullName>
        <ecNumber evidence="1">3.5.1.23</ecNumber>
    </submittedName>
</protein>
<dbReference type="EMBL" id="CAJVAX010000008">
    <property type="protein sequence ID" value="CAG7623577.1"/>
    <property type="molecule type" value="Genomic_DNA"/>
</dbReference>
<accession>A0A9W4EDI6</accession>
<gene>
    <name evidence="1" type="ORF">SBRY_160055</name>
</gene>